<dbReference type="NCBIfam" id="TIGR02532">
    <property type="entry name" value="IV_pilin_GFxxxE"/>
    <property type="match status" value="1"/>
</dbReference>
<dbReference type="EMBL" id="QEKH01000017">
    <property type="protein sequence ID" value="PVY40289.1"/>
    <property type="molecule type" value="Genomic_DNA"/>
</dbReference>
<keyword evidence="1" id="KW-1133">Transmembrane helix</keyword>
<keyword evidence="1" id="KW-0472">Membrane</keyword>
<dbReference type="GeneID" id="78295648"/>
<name>A0A2U1AV24_9BACT</name>
<evidence type="ECO:0000313" key="3">
    <source>
        <dbReference type="EMBL" id="NMD85559.1"/>
    </source>
</evidence>
<dbReference type="Proteomes" id="UP000576225">
    <property type="component" value="Unassembled WGS sequence"/>
</dbReference>
<evidence type="ECO:0000313" key="6">
    <source>
        <dbReference type="Proteomes" id="UP000576225"/>
    </source>
</evidence>
<dbReference type="InterPro" id="IPR045584">
    <property type="entry name" value="Pilin-like"/>
</dbReference>
<evidence type="ECO:0000313" key="5">
    <source>
        <dbReference type="Proteomes" id="UP000245959"/>
    </source>
</evidence>
<sequence length="246" mass="27408">MRKNRNFTLIELLVVIAIIAILAGMLLPALNKAREKARNTQCLNNLKQLGITLFSYEGMYDVRPFAENLNLADGVAEAPNSNKKWYGLLWLANLLPISGNTTYQGADGRNCKLLLCPSANEATERTYAMNCGFGKQYDIPDTGYYRQWAAQSIKTGSIRQPSIRVNLIDGGRDLESGSNSNTYTCNYNVHIRYVHGGGMSMYVTESNSATAPRQMVANILFLDGRAAPMSLGELEQDRSRYFGWIK</sequence>
<organism evidence="4 5">
    <name type="scientific">Victivallis vadensis</name>
    <dbReference type="NCBI Taxonomy" id="172901"/>
    <lineage>
        <taxon>Bacteria</taxon>
        <taxon>Pseudomonadati</taxon>
        <taxon>Lentisphaerota</taxon>
        <taxon>Lentisphaeria</taxon>
        <taxon>Victivallales</taxon>
        <taxon>Victivallaceae</taxon>
        <taxon>Victivallis</taxon>
    </lineage>
</organism>
<reference evidence="3 6" key="2">
    <citation type="submission" date="2020-04" db="EMBL/GenBank/DDBJ databases">
        <authorList>
            <person name="Hitch T.C.A."/>
            <person name="Wylensek D."/>
            <person name="Clavel T."/>
        </authorList>
    </citation>
    <scope>NUCLEOTIDE SEQUENCE [LARGE SCALE GENOMIC DNA]</scope>
    <source>
        <strain evidence="3 6">COR2-253-APC-1A</strain>
    </source>
</reference>
<evidence type="ECO:0000313" key="4">
    <source>
        <dbReference type="EMBL" id="PVY40289.1"/>
    </source>
</evidence>
<dbReference type="InterPro" id="IPR011453">
    <property type="entry name" value="DUF1559"/>
</dbReference>
<reference evidence="4 5" key="1">
    <citation type="submission" date="2018-04" db="EMBL/GenBank/DDBJ databases">
        <title>Genomic Encyclopedia of Type Strains, Phase IV (KMG-IV): sequencing the most valuable type-strain genomes for metagenomic binning, comparative biology and taxonomic classification.</title>
        <authorList>
            <person name="Goeker M."/>
        </authorList>
    </citation>
    <scope>NUCLEOTIDE SEQUENCE [LARGE SCALE GENOMIC DNA]</scope>
    <source>
        <strain evidence="4 5">DSM 14823</strain>
    </source>
</reference>
<dbReference type="PANTHER" id="PTHR30093:SF2">
    <property type="entry name" value="TYPE II SECRETION SYSTEM PROTEIN H"/>
    <property type="match status" value="1"/>
</dbReference>
<evidence type="ECO:0000259" key="2">
    <source>
        <dbReference type="Pfam" id="PF07596"/>
    </source>
</evidence>
<keyword evidence="5" id="KW-1185">Reference proteome</keyword>
<keyword evidence="1" id="KW-0812">Transmembrane</keyword>
<proteinExistence type="predicted"/>
<feature type="domain" description="DUF1559" evidence="2">
    <location>
        <begin position="32"/>
        <end position="96"/>
    </location>
</feature>
<dbReference type="Pfam" id="PF07596">
    <property type="entry name" value="SBP_bac_10"/>
    <property type="match status" value="1"/>
</dbReference>
<protein>
    <submittedName>
        <fullName evidence="3">DUF1559 domain-containing protein</fullName>
    </submittedName>
    <submittedName>
        <fullName evidence="4">Prepilin-type N-terminal cleavage/methylation domain-containing protein/prepilin-type processing-associated H-X9-DG protein</fullName>
    </submittedName>
</protein>
<dbReference type="Gene3D" id="3.30.700.10">
    <property type="entry name" value="Glycoprotein, Type 4 Pilin"/>
    <property type="match status" value="1"/>
</dbReference>
<dbReference type="OrthoDB" id="209901at2"/>
<accession>A0A2U1AV24</accession>
<evidence type="ECO:0000256" key="1">
    <source>
        <dbReference type="SAM" id="Phobius"/>
    </source>
</evidence>
<feature type="transmembrane region" description="Helical" evidence="1">
    <location>
        <begin position="12"/>
        <end position="30"/>
    </location>
</feature>
<dbReference type="PANTHER" id="PTHR30093">
    <property type="entry name" value="GENERAL SECRETION PATHWAY PROTEIN G"/>
    <property type="match status" value="1"/>
</dbReference>
<dbReference type="AlphaFoldDB" id="A0A2U1AV24"/>
<dbReference type="SUPFAM" id="SSF54523">
    <property type="entry name" value="Pili subunits"/>
    <property type="match status" value="1"/>
</dbReference>
<dbReference type="Proteomes" id="UP000245959">
    <property type="component" value="Unassembled WGS sequence"/>
</dbReference>
<gene>
    <name evidence="4" type="ORF">C8D82_1178</name>
    <name evidence="3" type="ORF">HF882_03070</name>
</gene>
<dbReference type="EMBL" id="JABAEW010000004">
    <property type="protein sequence ID" value="NMD85559.1"/>
    <property type="molecule type" value="Genomic_DNA"/>
</dbReference>
<dbReference type="InterPro" id="IPR012902">
    <property type="entry name" value="N_methyl_site"/>
</dbReference>
<dbReference type="RefSeq" id="WP_116884350.1">
    <property type="nucleotide sequence ID" value="NZ_CABMMC010000147.1"/>
</dbReference>
<comment type="caution">
    <text evidence="4">The sequence shown here is derived from an EMBL/GenBank/DDBJ whole genome shotgun (WGS) entry which is preliminary data.</text>
</comment>
<dbReference type="Pfam" id="PF07963">
    <property type="entry name" value="N_methyl"/>
    <property type="match status" value="1"/>
</dbReference>